<dbReference type="InterPro" id="IPR043502">
    <property type="entry name" value="DNA/RNA_pol_sf"/>
</dbReference>
<accession>A0AAW2WFA9</accession>
<dbReference type="InterPro" id="IPR043128">
    <property type="entry name" value="Rev_trsase/Diguanyl_cyclase"/>
</dbReference>
<dbReference type="AlphaFoldDB" id="A0AAW2WFA9"/>
<reference evidence="1" key="1">
    <citation type="submission" date="2020-06" db="EMBL/GenBank/DDBJ databases">
        <authorList>
            <person name="Li T."/>
            <person name="Hu X."/>
            <person name="Zhang T."/>
            <person name="Song X."/>
            <person name="Zhang H."/>
            <person name="Dai N."/>
            <person name="Sheng W."/>
            <person name="Hou X."/>
            <person name="Wei L."/>
        </authorList>
    </citation>
    <scope>NUCLEOTIDE SEQUENCE</scope>
    <source>
        <strain evidence="1">KEN1</strain>
        <tissue evidence="1">Leaf</tissue>
    </source>
</reference>
<organism evidence="1">
    <name type="scientific">Sesamum latifolium</name>
    <dbReference type="NCBI Taxonomy" id="2727402"/>
    <lineage>
        <taxon>Eukaryota</taxon>
        <taxon>Viridiplantae</taxon>
        <taxon>Streptophyta</taxon>
        <taxon>Embryophyta</taxon>
        <taxon>Tracheophyta</taxon>
        <taxon>Spermatophyta</taxon>
        <taxon>Magnoliopsida</taxon>
        <taxon>eudicotyledons</taxon>
        <taxon>Gunneridae</taxon>
        <taxon>Pentapetalae</taxon>
        <taxon>asterids</taxon>
        <taxon>lamiids</taxon>
        <taxon>Lamiales</taxon>
        <taxon>Pedaliaceae</taxon>
        <taxon>Sesamum</taxon>
    </lineage>
</organism>
<dbReference type="SUPFAM" id="SSF56672">
    <property type="entry name" value="DNA/RNA polymerases"/>
    <property type="match status" value="1"/>
</dbReference>
<evidence type="ECO:0008006" key="2">
    <source>
        <dbReference type="Google" id="ProtNLM"/>
    </source>
</evidence>
<comment type="caution">
    <text evidence="1">The sequence shown here is derived from an EMBL/GenBank/DDBJ whole genome shotgun (WGS) entry which is preliminary data.</text>
</comment>
<evidence type="ECO:0000313" key="1">
    <source>
        <dbReference type="EMBL" id="KAL0440332.1"/>
    </source>
</evidence>
<reference evidence="1" key="2">
    <citation type="journal article" date="2024" name="Plant">
        <title>Genomic evolution and insights into agronomic trait innovations of Sesamum species.</title>
        <authorList>
            <person name="Miao H."/>
            <person name="Wang L."/>
            <person name="Qu L."/>
            <person name="Liu H."/>
            <person name="Sun Y."/>
            <person name="Le M."/>
            <person name="Wang Q."/>
            <person name="Wei S."/>
            <person name="Zheng Y."/>
            <person name="Lin W."/>
            <person name="Duan Y."/>
            <person name="Cao H."/>
            <person name="Xiong S."/>
            <person name="Wang X."/>
            <person name="Wei L."/>
            <person name="Li C."/>
            <person name="Ma Q."/>
            <person name="Ju M."/>
            <person name="Zhao R."/>
            <person name="Li G."/>
            <person name="Mu C."/>
            <person name="Tian Q."/>
            <person name="Mei H."/>
            <person name="Zhang T."/>
            <person name="Gao T."/>
            <person name="Zhang H."/>
        </authorList>
    </citation>
    <scope>NUCLEOTIDE SEQUENCE</scope>
    <source>
        <strain evidence="1">KEN1</strain>
    </source>
</reference>
<gene>
    <name evidence="1" type="ORF">Slati_2516200</name>
</gene>
<sequence>MLGIEANPEENKAIQDMSPLTTKKEVQKLIVKQIPISRAERGLPFFKTLRKIEDFSWNEECQEAFDNLKEYLSKLPFFDETTAGRKIARITINIERSSKCHVGKGGRKNINPFTMCK</sequence>
<dbReference type="Gene3D" id="3.30.70.270">
    <property type="match status" value="1"/>
</dbReference>
<proteinExistence type="predicted"/>
<dbReference type="EMBL" id="JACGWN010000008">
    <property type="protein sequence ID" value="KAL0440332.1"/>
    <property type="molecule type" value="Genomic_DNA"/>
</dbReference>
<protein>
    <recommendedName>
        <fullName evidence="2">Reverse transcriptase/retrotransposon-derived protein RNase H-like domain-containing protein</fullName>
    </recommendedName>
</protein>
<name>A0AAW2WFA9_9LAMI</name>